<keyword evidence="3 9" id="KW-0479">Metal-binding</keyword>
<feature type="active site" description="Nucleophile" evidence="9">
    <location>
        <position position="134"/>
    </location>
</feature>
<evidence type="ECO:0000313" key="13">
    <source>
        <dbReference type="Proteomes" id="UP001497493"/>
    </source>
</evidence>
<dbReference type="InterPro" id="IPR032677">
    <property type="entry name" value="GTP_cyclohydro_II"/>
</dbReference>
<dbReference type="CDD" id="cd00641">
    <property type="entry name" value="GTP_cyclohydro2"/>
    <property type="match status" value="1"/>
</dbReference>
<dbReference type="PANTHER" id="PTHR21327:SF18">
    <property type="entry name" value="3,4-DIHYDROXY-2-BUTANONE 4-PHOSPHATE SYNTHASE"/>
    <property type="match status" value="1"/>
</dbReference>
<feature type="binding site" evidence="9">
    <location>
        <position position="60"/>
    </location>
    <ligand>
        <name>Zn(2+)</name>
        <dbReference type="ChEBI" id="CHEBI:29105"/>
        <note>catalytic</note>
    </ligand>
</feature>
<evidence type="ECO:0000313" key="12">
    <source>
        <dbReference type="EMBL" id="CAL1241701.1"/>
    </source>
</evidence>
<feature type="domain" description="Bacterial bifunctional deaminase-reductase C-terminal" evidence="11">
    <location>
        <begin position="234"/>
        <end position="411"/>
    </location>
</feature>
<name>A0ABM9NM24_9GAMM</name>
<feature type="domain" description="GTP cyclohydrolase II" evidence="10">
    <location>
        <begin position="15"/>
        <end position="176"/>
    </location>
</feature>
<gene>
    <name evidence="9 12" type="primary">ribA</name>
    <name evidence="12" type="ORF">MECH1_V1_2925</name>
</gene>
<comment type="cofactor">
    <cofactor evidence="9">
        <name>Zn(2+)</name>
        <dbReference type="ChEBI" id="CHEBI:29105"/>
    </cofactor>
    <text evidence="9">Binds 1 zinc ion per subunit.</text>
</comment>
<evidence type="ECO:0000256" key="4">
    <source>
        <dbReference type="ARBA" id="ARBA00022741"/>
    </source>
</evidence>
<feature type="binding site" evidence="9">
    <location>
        <position position="120"/>
    </location>
    <ligand>
        <name>GTP</name>
        <dbReference type="ChEBI" id="CHEBI:37565"/>
    </ligand>
</feature>
<dbReference type="Gene3D" id="3.40.430.10">
    <property type="entry name" value="Dihydrofolate Reductase, subunit A"/>
    <property type="match status" value="1"/>
</dbReference>
<evidence type="ECO:0000259" key="11">
    <source>
        <dbReference type="Pfam" id="PF01872"/>
    </source>
</evidence>
<keyword evidence="4 9" id="KW-0547">Nucleotide-binding</keyword>
<evidence type="ECO:0000256" key="6">
    <source>
        <dbReference type="ARBA" id="ARBA00022833"/>
    </source>
</evidence>
<organism evidence="12 13">
    <name type="scientific">Candidatus Methylocalor cossyra</name>
    <dbReference type="NCBI Taxonomy" id="3108543"/>
    <lineage>
        <taxon>Bacteria</taxon>
        <taxon>Pseudomonadati</taxon>
        <taxon>Pseudomonadota</taxon>
        <taxon>Gammaproteobacteria</taxon>
        <taxon>Methylococcales</taxon>
        <taxon>Methylococcaceae</taxon>
        <taxon>Candidatus Methylocalor</taxon>
    </lineage>
</organism>
<dbReference type="HAMAP" id="MF_00179">
    <property type="entry name" value="RibA"/>
    <property type="match status" value="1"/>
</dbReference>
<comment type="function">
    <text evidence="9">Catalyzes the conversion of GTP to 2,5-diamino-6-ribosylamino-4(3H)-pyrimidinone 5'-phosphate (DARP), formate and pyrophosphate.</text>
</comment>
<comment type="catalytic activity">
    <reaction evidence="8 9">
        <text>GTP + 4 H2O = 2,5-diamino-6-hydroxy-4-(5-phosphoribosylamino)-pyrimidine + formate + 2 phosphate + 3 H(+)</text>
        <dbReference type="Rhea" id="RHEA:23704"/>
        <dbReference type="ChEBI" id="CHEBI:15377"/>
        <dbReference type="ChEBI" id="CHEBI:15378"/>
        <dbReference type="ChEBI" id="CHEBI:15740"/>
        <dbReference type="ChEBI" id="CHEBI:37565"/>
        <dbReference type="ChEBI" id="CHEBI:43474"/>
        <dbReference type="ChEBI" id="CHEBI:58614"/>
        <dbReference type="EC" id="3.5.4.25"/>
    </reaction>
</comment>
<protein>
    <recommendedName>
        <fullName evidence="9">GTP cyclohydrolase-2</fullName>
        <ecNumber evidence="9">3.5.4.25</ecNumber>
    </recommendedName>
    <alternativeName>
        <fullName evidence="9">GTP cyclohydrolase II</fullName>
    </alternativeName>
</protein>
<dbReference type="SUPFAM" id="SSF142695">
    <property type="entry name" value="RibA-like"/>
    <property type="match status" value="1"/>
</dbReference>
<dbReference type="InterPro" id="IPR002734">
    <property type="entry name" value="RibDG_C"/>
</dbReference>
<feature type="binding site" evidence="9">
    <location>
        <position position="73"/>
    </location>
    <ligand>
        <name>Zn(2+)</name>
        <dbReference type="ChEBI" id="CHEBI:29105"/>
        <note>catalytic</note>
    </ligand>
</feature>
<dbReference type="Proteomes" id="UP001497493">
    <property type="component" value="Chromosome"/>
</dbReference>
<feature type="binding site" evidence="9">
    <location>
        <position position="155"/>
    </location>
    <ligand>
        <name>GTP</name>
        <dbReference type="ChEBI" id="CHEBI:37565"/>
    </ligand>
</feature>
<dbReference type="GO" id="GO:0003935">
    <property type="term" value="F:GTP cyclohydrolase II activity"/>
    <property type="evidence" value="ECO:0007669"/>
    <property type="project" value="UniProtKB-EC"/>
</dbReference>
<evidence type="ECO:0000256" key="3">
    <source>
        <dbReference type="ARBA" id="ARBA00022723"/>
    </source>
</evidence>
<proteinExistence type="inferred from homology"/>
<feature type="binding site" evidence="9">
    <location>
        <begin position="98"/>
        <end position="100"/>
    </location>
    <ligand>
        <name>GTP</name>
        <dbReference type="ChEBI" id="CHEBI:37565"/>
    </ligand>
</feature>
<reference evidence="12 13" key="1">
    <citation type="submission" date="2024-04" db="EMBL/GenBank/DDBJ databases">
        <authorList>
            <person name="Cremers G."/>
        </authorList>
    </citation>
    <scope>NUCLEOTIDE SEQUENCE [LARGE SCALE GENOMIC DNA]</scope>
    <source>
        <strain evidence="12">MeCH1-AG</strain>
    </source>
</reference>
<dbReference type="NCBIfam" id="TIGR00505">
    <property type="entry name" value="ribA"/>
    <property type="match status" value="1"/>
</dbReference>
<dbReference type="EMBL" id="OZ026884">
    <property type="protein sequence ID" value="CAL1241701.1"/>
    <property type="molecule type" value="Genomic_DNA"/>
</dbReference>
<keyword evidence="6 9" id="KW-0862">Zinc</keyword>
<dbReference type="SUPFAM" id="SSF53597">
    <property type="entry name" value="Dihydrofolate reductase-like"/>
    <property type="match status" value="1"/>
</dbReference>
<dbReference type="InterPro" id="IPR000926">
    <property type="entry name" value="RibA"/>
</dbReference>
<dbReference type="Pfam" id="PF01872">
    <property type="entry name" value="RibD_C"/>
    <property type="match status" value="1"/>
</dbReference>
<comment type="similarity">
    <text evidence="9">Belongs to the GTP cyclohydrolase II family.</text>
</comment>
<accession>A0ABM9NM24</accession>
<dbReference type="Gene3D" id="3.40.50.10990">
    <property type="entry name" value="GTP cyclohydrolase II"/>
    <property type="match status" value="1"/>
</dbReference>
<dbReference type="EC" id="3.5.4.25" evidence="9"/>
<keyword evidence="7 9" id="KW-0342">GTP-binding</keyword>
<dbReference type="Pfam" id="PF00925">
    <property type="entry name" value="GTP_cyclohydro2"/>
    <property type="match status" value="1"/>
</dbReference>
<dbReference type="PANTHER" id="PTHR21327">
    <property type="entry name" value="GTP CYCLOHYDROLASE II-RELATED"/>
    <property type="match status" value="1"/>
</dbReference>
<dbReference type="NCBIfam" id="NF001591">
    <property type="entry name" value="PRK00393.1"/>
    <property type="match status" value="1"/>
</dbReference>
<evidence type="ECO:0000256" key="5">
    <source>
        <dbReference type="ARBA" id="ARBA00022801"/>
    </source>
</evidence>
<dbReference type="InterPro" id="IPR036144">
    <property type="entry name" value="RibA-like_sf"/>
</dbReference>
<keyword evidence="5 9" id="KW-0378">Hydrolase</keyword>
<sequence>MQTSINPAAVAKNLVKTRIPTGYGEFTLYLYAEHGKEHLALVAGEVRGRSGVPVRVHSECLTGDVFGSRRCDCGEQLRHTLQYLGRCAHGVLIYLRQEGRGIGLRKKMEAYNLQDQGLDTVEANLSLGHQADERDYAIAAHILADLGVASIRLITNNPHKVDELTEHGIAVEARLPIEVGHHRDNLGYLRSKAEKMAHLLTFSERIPALHEELAFIAPLLDQLSLARNGTDCRPFVTLAYAQSMDGSIAVDPHAPLALSGKPALALTHYLRAQHDGLLVGVNTILADDPQLNVRYCEGEDPRAVILDSRLRTPPGCRLLKQAKKPPIILTVGVPDPLRLDQLRARGAEVVAVAADRDGGVELASALRILRDLGLRTLMVEGGARIIGTFLRQRLVDYCVITITPKLLGGLKAIDALCLADGQPPLVADCRYQPLGSDLIAYGPVRYG</sequence>
<dbReference type="InterPro" id="IPR024072">
    <property type="entry name" value="DHFR-like_dom_sf"/>
</dbReference>
<evidence type="ECO:0000256" key="7">
    <source>
        <dbReference type="ARBA" id="ARBA00023134"/>
    </source>
</evidence>
<dbReference type="RefSeq" id="WP_348758197.1">
    <property type="nucleotide sequence ID" value="NZ_OZ026884.1"/>
</dbReference>
<comment type="pathway">
    <text evidence="1 9">Cofactor biosynthesis; riboflavin biosynthesis; 5-amino-6-(D-ribitylamino)uracil from GTP: step 1/4.</text>
</comment>
<feature type="binding site" evidence="9">
    <location>
        <begin position="55"/>
        <end position="59"/>
    </location>
    <ligand>
        <name>GTP</name>
        <dbReference type="ChEBI" id="CHEBI:37565"/>
    </ligand>
</feature>
<feature type="active site" description="Proton acceptor" evidence="9">
    <location>
        <position position="132"/>
    </location>
</feature>
<keyword evidence="13" id="KW-1185">Reference proteome</keyword>
<evidence type="ECO:0000256" key="9">
    <source>
        <dbReference type="HAMAP-Rule" id="MF_00179"/>
    </source>
</evidence>
<keyword evidence="2 9" id="KW-0686">Riboflavin biosynthesis</keyword>
<feature type="binding site" evidence="9">
    <location>
        <position position="160"/>
    </location>
    <ligand>
        <name>GTP</name>
        <dbReference type="ChEBI" id="CHEBI:37565"/>
    </ligand>
</feature>
<evidence type="ECO:0000259" key="10">
    <source>
        <dbReference type="Pfam" id="PF00925"/>
    </source>
</evidence>
<evidence type="ECO:0000256" key="8">
    <source>
        <dbReference type="ARBA" id="ARBA00049295"/>
    </source>
</evidence>
<evidence type="ECO:0000256" key="2">
    <source>
        <dbReference type="ARBA" id="ARBA00022619"/>
    </source>
</evidence>
<feature type="binding site" evidence="9">
    <location>
        <position position="71"/>
    </location>
    <ligand>
        <name>Zn(2+)</name>
        <dbReference type="ChEBI" id="CHEBI:29105"/>
        <note>catalytic</note>
    </ligand>
</feature>
<evidence type="ECO:0000256" key="1">
    <source>
        <dbReference type="ARBA" id="ARBA00004853"/>
    </source>
</evidence>
<feature type="binding site" evidence="9">
    <location>
        <position position="76"/>
    </location>
    <ligand>
        <name>GTP</name>
        <dbReference type="ChEBI" id="CHEBI:37565"/>
    </ligand>
</feature>